<feature type="domain" description="Tr-type G" evidence="10">
    <location>
        <begin position="15"/>
        <end position="281"/>
    </location>
</feature>
<dbReference type="InterPro" id="IPR029016">
    <property type="entry name" value="GAF-like_dom_sf"/>
</dbReference>
<dbReference type="EMBL" id="BOPA01000008">
    <property type="protein sequence ID" value="GIJ14192.1"/>
    <property type="molecule type" value="Genomic_DNA"/>
</dbReference>
<dbReference type="PROSITE" id="PS50921">
    <property type="entry name" value="ANTAR"/>
    <property type="match status" value="1"/>
</dbReference>
<feature type="domain" description="ANTAR" evidence="9">
    <location>
        <begin position="441"/>
        <end position="502"/>
    </location>
</feature>
<dbReference type="InterPro" id="IPR031157">
    <property type="entry name" value="G_TR_CS"/>
</dbReference>
<keyword evidence="7" id="KW-0342">GTP-binding</keyword>
<dbReference type="Gene3D" id="3.30.450.40">
    <property type="match status" value="1"/>
</dbReference>
<dbReference type="Pfam" id="PF03861">
    <property type="entry name" value="ANTAR"/>
    <property type="match status" value="1"/>
</dbReference>
<dbReference type="SMART" id="SM01012">
    <property type="entry name" value="ANTAR"/>
    <property type="match status" value="1"/>
</dbReference>
<dbReference type="InterPro" id="IPR000795">
    <property type="entry name" value="T_Tr_GTP-bd_dom"/>
</dbReference>
<gene>
    <name evidence="11" type="ORF">Vgi01_08760</name>
</gene>
<dbReference type="InterPro" id="IPR005225">
    <property type="entry name" value="Small_GTP-bd"/>
</dbReference>
<dbReference type="PANTHER" id="PTHR43556:SF2">
    <property type="entry name" value="PEPTIDE CHAIN RELEASE FACTOR RF3"/>
    <property type="match status" value="1"/>
</dbReference>
<dbReference type="SUPFAM" id="SSF55781">
    <property type="entry name" value="GAF domain-like"/>
    <property type="match status" value="1"/>
</dbReference>
<dbReference type="InterPro" id="IPR003018">
    <property type="entry name" value="GAF"/>
</dbReference>
<keyword evidence="8" id="KW-0804">Transcription</keyword>
<dbReference type="SUPFAM" id="SSF52172">
    <property type="entry name" value="CheY-like"/>
    <property type="match status" value="1"/>
</dbReference>
<organism evidence="11 12">
    <name type="scientific">Micromonospora gifhornensis</name>
    <dbReference type="NCBI Taxonomy" id="84594"/>
    <lineage>
        <taxon>Bacteria</taxon>
        <taxon>Bacillati</taxon>
        <taxon>Actinomycetota</taxon>
        <taxon>Actinomycetes</taxon>
        <taxon>Micromonosporales</taxon>
        <taxon>Micromonosporaceae</taxon>
        <taxon>Micromonospora</taxon>
    </lineage>
</organism>
<keyword evidence="3" id="KW-0808">Transferase</keyword>
<evidence type="ECO:0000256" key="6">
    <source>
        <dbReference type="ARBA" id="ARBA00023015"/>
    </source>
</evidence>
<dbReference type="Pfam" id="PF00009">
    <property type="entry name" value="GTP_EFTU"/>
    <property type="match status" value="1"/>
</dbReference>
<evidence type="ECO:0000256" key="8">
    <source>
        <dbReference type="ARBA" id="ARBA00023163"/>
    </source>
</evidence>
<keyword evidence="6" id="KW-0805">Transcription regulation</keyword>
<dbReference type="SMART" id="SM00065">
    <property type="entry name" value="GAF"/>
    <property type="match status" value="1"/>
</dbReference>
<dbReference type="InterPro" id="IPR004548">
    <property type="entry name" value="PrfC"/>
</dbReference>
<dbReference type="PROSITE" id="PS00301">
    <property type="entry name" value="G_TR_1"/>
    <property type="match status" value="1"/>
</dbReference>
<dbReference type="InterPro" id="IPR005561">
    <property type="entry name" value="ANTAR"/>
</dbReference>
<keyword evidence="12" id="KW-1185">Reference proteome</keyword>
<sequence length="518" mass="56139">MPSAATITGVAAEAARRRTFAVISHPDAGKSTITEALALRAQVIGEAGRKGVVSDWMAMEQQRGISITSAVLQFAYRDLVVNLLDTPGHADFSEDTYRVLTAVDCAVMLLDAAKGLEPQTLKLFEVCRARRIPVITFINKWDRPGREPLALLDEIEQRIKLRPTPVTWPVGIAGHFHGVVDRRTGQMTAFRRTPGGATAAIEEQLSPQQAARQYGPDWHRAIEELDLLSLTGADHDQAAFAAATSTPVLFGAAVANFGVRHLLDPAEPLIDEVTDMAETPLADVFVEMADTLIDDFDVIEFLHVLTERCVELLGVSAAGLLLTDQRDTLQVVAASSERTRLLELFQLQTDQGPCLDCFNSGQPVSVADLTLTTGRWPRFTAAAAEVGFAAVHALPMRLRSEVIGALNLFHVQPGAIDGDKLRIGQALADVATIGLLQHRAIHQRDVLTEQLQAALNSRVLIEQAKGVLAERLQVDVGQAFAILRDGARSRNRRLSDLSQAIVDGSEQLAPVPVTNRPG</sequence>
<accession>A0ABQ4I8H1</accession>
<evidence type="ECO:0000256" key="5">
    <source>
        <dbReference type="ARBA" id="ARBA00022777"/>
    </source>
</evidence>
<dbReference type="PRINTS" id="PR00315">
    <property type="entry name" value="ELONGATNFCT"/>
</dbReference>
<dbReference type="Pfam" id="PF13185">
    <property type="entry name" value="GAF_2"/>
    <property type="match status" value="1"/>
</dbReference>
<evidence type="ECO:0000256" key="2">
    <source>
        <dbReference type="ARBA" id="ARBA00022490"/>
    </source>
</evidence>
<dbReference type="Gene3D" id="3.40.50.300">
    <property type="entry name" value="P-loop containing nucleotide triphosphate hydrolases"/>
    <property type="match status" value="1"/>
</dbReference>
<keyword evidence="4" id="KW-0547">Nucleotide-binding</keyword>
<evidence type="ECO:0000256" key="4">
    <source>
        <dbReference type="ARBA" id="ARBA00022741"/>
    </source>
</evidence>
<proteinExistence type="inferred from homology"/>
<evidence type="ECO:0000259" key="10">
    <source>
        <dbReference type="PROSITE" id="PS51722"/>
    </source>
</evidence>
<evidence type="ECO:0000313" key="11">
    <source>
        <dbReference type="EMBL" id="GIJ14192.1"/>
    </source>
</evidence>
<dbReference type="InterPro" id="IPR036388">
    <property type="entry name" value="WH-like_DNA-bd_sf"/>
</dbReference>
<keyword evidence="2" id="KW-0963">Cytoplasm</keyword>
<dbReference type="InterPro" id="IPR011006">
    <property type="entry name" value="CheY-like_superfamily"/>
</dbReference>
<evidence type="ECO:0000259" key="9">
    <source>
        <dbReference type="PROSITE" id="PS50921"/>
    </source>
</evidence>
<dbReference type="SUPFAM" id="SSF52540">
    <property type="entry name" value="P-loop containing nucleoside triphosphate hydrolases"/>
    <property type="match status" value="1"/>
</dbReference>
<evidence type="ECO:0000256" key="1">
    <source>
        <dbReference type="ARBA" id="ARBA00009978"/>
    </source>
</evidence>
<dbReference type="PROSITE" id="PS51722">
    <property type="entry name" value="G_TR_2"/>
    <property type="match status" value="1"/>
</dbReference>
<evidence type="ECO:0000256" key="7">
    <source>
        <dbReference type="ARBA" id="ARBA00023134"/>
    </source>
</evidence>
<comment type="caution">
    <text evidence="11">The sequence shown here is derived from an EMBL/GenBank/DDBJ whole genome shotgun (WGS) entry which is preliminary data.</text>
</comment>
<dbReference type="InterPro" id="IPR027417">
    <property type="entry name" value="P-loop_NTPase"/>
</dbReference>
<dbReference type="Gene3D" id="1.10.10.10">
    <property type="entry name" value="Winged helix-like DNA-binding domain superfamily/Winged helix DNA-binding domain"/>
    <property type="match status" value="1"/>
</dbReference>
<evidence type="ECO:0000313" key="12">
    <source>
        <dbReference type="Proteomes" id="UP000647860"/>
    </source>
</evidence>
<name>A0ABQ4I8H1_9ACTN</name>
<reference evidence="11 12" key="1">
    <citation type="submission" date="2021-01" db="EMBL/GenBank/DDBJ databases">
        <title>Whole genome shotgun sequence of Verrucosispora gifhornensis NBRC 16317.</title>
        <authorList>
            <person name="Komaki H."/>
            <person name="Tamura T."/>
        </authorList>
    </citation>
    <scope>NUCLEOTIDE SEQUENCE [LARGE SCALE GENOMIC DNA]</scope>
    <source>
        <strain evidence="11 12">NBRC 16317</strain>
    </source>
</reference>
<dbReference type="RefSeq" id="WP_239088796.1">
    <property type="nucleotide sequence ID" value="NZ_BAAAGZ010000024.1"/>
</dbReference>
<keyword evidence="5" id="KW-0418">Kinase</keyword>
<evidence type="ECO:0008006" key="13">
    <source>
        <dbReference type="Google" id="ProtNLM"/>
    </source>
</evidence>
<dbReference type="Proteomes" id="UP000647860">
    <property type="component" value="Unassembled WGS sequence"/>
</dbReference>
<protein>
    <recommendedName>
        <fullName evidence="13">Peptide chain release factor 3</fullName>
    </recommendedName>
</protein>
<dbReference type="NCBIfam" id="TIGR00231">
    <property type="entry name" value="small_GTP"/>
    <property type="match status" value="1"/>
</dbReference>
<dbReference type="PANTHER" id="PTHR43556">
    <property type="entry name" value="PEPTIDE CHAIN RELEASE FACTOR RF3"/>
    <property type="match status" value="1"/>
</dbReference>
<evidence type="ECO:0000256" key="3">
    <source>
        <dbReference type="ARBA" id="ARBA00022679"/>
    </source>
</evidence>
<comment type="similarity">
    <text evidence="1">Belongs to the TRAFAC class translation factor GTPase superfamily. Classic translation factor GTPase family. PrfC subfamily.</text>
</comment>